<keyword evidence="5 9" id="KW-0997">Cell inner membrane</keyword>
<feature type="transmembrane region" description="Helical" evidence="9">
    <location>
        <begin position="928"/>
        <end position="951"/>
    </location>
</feature>
<dbReference type="Gene3D" id="3.30.70.1440">
    <property type="entry name" value="Multidrug efflux transporter AcrB pore domain"/>
    <property type="match status" value="1"/>
</dbReference>
<reference evidence="11 12" key="1">
    <citation type="submission" date="2021-01" db="EMBL/GenBank/DDBJ databases">
        <title>Belnapia mucosa sp. nov. and Belnapia arida sp. nov., isolated from the Tabernas Desert (Almeria, Spain).</title>
        <authorList>
            <person name="Molina-Menor E."/>
            <person name="Vidal-Verdu A."/>
            <person name="Calonge A."/>
            <person name="Satari L."/>
            <person name="Pereto Magraner J."/>
            <person name="Porcar Miralles M."/>
        </authorList>
    </citation>
    <scope>NUCLEOTIDE SEQUENCE [LARGE SCALE GENOMIC DNA]</scope>
    <source>
        <strain evidence="11 12">T6</strain>
    </source>
</reference>
<evidence type="ECO:0000256" key="8">
    <source>
        <dbReference type="ARBA" id="ARBA00023136"/>
    </source>
</evidence>
<name>A0ABS1V3X1_9PROT</name>
<evidence type="ECO:0000259" key="10">
    <source>
        <dbReference type="PROSITE" id="PS50156"/>
    </source>
</evidence>
<dbReference type="InterPro" id="IPR027463">
    <property type="entry name" value="AcrB_DN_DC_subdom"/>
</dbReference>
<feature type="domain" description="SSD" evidence="10">
    <location>
        <begin position="366"/>
        <end position="491"/>
    </location>
</feature>
<keyword evidence="3 9" id="KW-0813">Transport</keyword>
<evidence type="ECO:0000313" key="11">
    <source>
        <dbReference type="EMBL" id="MBL6455389.1"/>
    </source>
</evidence>
<dbReference type="Gene3D" id="1.20.1640.10">
    <property type="entry name" value="Multidrug efflux transporter AcrB transmembrane domain"/>
    <property type="match status" value="2"/>
</dbReference>
<feature type="transmembrane region" description="Helical" evidence="9">
    <location>
        <begin position="875"/>
        <end position="893"/>
    </location>
</feature>
<evidence type="ECO:0000256" key="2">
    <source>
        <dbReference type="ARBA" id="ARBA00010942"/>
    </source>
</evidence>
<proteinExistence type="inferred from homology"/>
<evidence type="ECO:0000256" key="9">
    <source>
        <dbReference type="RuleBase" id="RU364070"/>
    </source>
</evidence>
<feature type="transmembrane region" description="Helical" evidence="9">
    <location>
        <begin position="434"/>
        <end position="454"/>
    </location>
</feature>
<keyword evidence="7 9" id="KW-1133">Transmembrane helix</keyword>
<comment type="caution">
    <text evidence="11">The sequence shown here is derived from an EMBL/GenBank/DDBJ whole genome shotgun (WGS) entry which is preliminary data.</text>
</comment>
<feature type="transmembrane region" description="Helical" evidence="9">
    <location>
        <begin position="1005"/>
        <end position="1031"/>
    </location>
</feature>
<feature type="transmembrane region" description="Helical" evidence="9">
    <location>
        <begin position="337"/>
        <end position="356"/>
    </location>
</feature>
<comment type="subcellular location">
    <subcellularLocation>
        <location evidence="1 9">Cell inner membrane</location>
        <topology evidence="1 9">Multi-pass membrane protein</topology>
    </subcellularLocation>
</comment>
<dbReference type="Proteomes" id="UP000606490">
    <property type="component" value="Unassembled WGS sequence"/>
</dbReference>
<evidence type="ECO:0000256" key="5">
    <source>
        <dbReference type="ARBA" id="ARBA00022519"/>
    </source>
</evidence>
<comment type="similarity">
    <text evidence="2 9">Belongs to the resistance-nodulation-cell division (RND) (TC 2.A.6) family.</text>
</comment>
<evidence type="ECO:0000256" key="1">
    <source>
        <dbReference type="ARBA" id="ARBA00004429"/>
    </source>
</evidence>
<dbReference type="Gene3D" id="3.30.70.1430">
    <property type="entry name" value="Multidrug efflux transporter AcrB pore domain"/>
    <property type="match status" value="2"/>
</dbReference>
<comment type="caution">
    <text evidence="9">Lacks conserved residue(s) required for the propagation of feature annotation.</text>
</comment>
<dbReference type="PRINTS" id="PR00702">
    <property type="entry name" value="ACRIFLAVINRP"/>
</dbReference>
<feature type="transmembrane region" description="Helical" evidence="9">
    <location>
        <begin position="972"/>
        <end position="993"/>
    </location>
</feature>
<gene>
    <name evidence="11" type="ORF">JMJ55_08655</name>
</gene>
<evidence type="ECO:0000256" key="3">
    <source>
        <dbReference type="ARBA" id="ARBA00022448"/>
    </source>
</evidence>
<evidence type="ECO:0000256" key="6">
    <source>
        <dbReference type="ARBA" id="ARBA00022692"/>
    </source>
</evidence>
<accession>A0ABS1V3X1</accession>
<dbReference type="Gene3D" id="3.30.70.1320">
    <property type="entry name" value="Multidrug efflux transporter AcrB pore domain like"/>
    <property type="match status" value="1"/>
</dbReference>
<dbReference type="PANTHER" id="PTHR32063:SF11">
    <property type="entry name" value="CATION OR DRUG EFFLUX SYSTEM PROTEIN"/>
    <property type="match status" value="1"/>
</dbReference>
<dbReference type="Pfam" id="PF00873">
    <property type="entry name" value="ACR_tran"/>
    <property type="match status" value="1"/>
</dbReference>
<dbReference type="EMBL" id="JAEUXJ010000003">
    <property type="protein sequence ID" value="MBL6455389.1"/>
    <property type="molecule type" value="Genomic_DNA"/>
</dbReference>
<dbReference type="RefSeq" id="WP_202825548.1">
    <property type="nucleotide sequence ID" value="NZ_JAEUXJ010000003.1"/>
</dbReference>
<dbReference type="SUPFAM" id="SSF82714">
    <property type="entry name" value="Multidrug efflux transporter AcrB TolC docking domain, DN and DC subdomains"/>
    <property type="match status" value="2"/>
</dbReference>
<keyword evidence="8 9" id="KW-0472">Membrane</keyword>
<dbReference type="Gene3D" id="3.30.2090.10">
    <property type="entry name" value="Multidrug efflux transporter AcrB TolC docking domain, DN and DC subdomains"/>
    <property type="match status" value="2"/>
</dbReference>
<dbReference type="InterPro" id="IPR000731">
    <property type="entry name" value="SSD"/>
</dbReference>
<dbReference type="PANTHER" id="PTHR32063">
    <property type="match status" value="1"/>
</dbReference>
<dbReference type="PROSITE" id="PS50156">
    <property type="entry name" value="SSD"/>
    <property type="match status" value="1"/>
</dbReference>
<dbReference type="NCBIfam" id="TIGR00915">
    <property type="entry name" value="2A0602"/>
    <property type="match status" value="1"/>
</dbReference>
<dbReference type="SUPFAM" id="SSF82693">
    <property type="entry name" value="Multidrug efflux transporter AcrB pore domain, PN1, PN2, PC1 and PC2 subdomains"/>
    <property type="match status" value="4"/>
</dbReference>
<feature type="transmembrane region" description="Helical" evidence="9">
    <location>
        <begin position="363"/>
        <end position="385"/>
    </location>
</feature>
<keyword evidence="4" id="KW-1003">Cell membrane</keyword>
<protein>
    <recommendedName>
        <fullName evidence="9">Efflux pump membrane transporter</fullName>
    </recommendedName>
</protein>
<evidence type="ECO:0000256" key="4">
    <source>
        <dbReference type="ARBA" id="ARBA00022475"/>
    </source>
</evidence>
<feature type="transmembrane region" description="Helical" evidence="9">
    <location>
        <begin position="900"/>
        <end position="922"/>
    </location>
</feature>
<feature type="transmembrane region" description="Helical" evidence="9">
    <location>
        <begin position="391"/>
        <end position="413"/>
    </location>
</feature>
<feature type="transmembrane region" description="Helical" evidence="9">
    <location>
        <begin position="466"/>
        <end position="493"/>
    </location>
</feature>
<keyword evidence="6 9" id="KW-0812">Transmembrane</keyword>
<dbReference type="InterPro" id="IPR004764">
    <property type="entry name" value="MdtF-like"/>
</dbReference>
<dbReference type="InterPro" id="IPR001036">
    <property type="entry name" value="Acrflvin-R"/>
</dbReference>
<evidence type="ECO:0000256" key="7">
    <source>
        <dbReference type="ARBA" id="ARBA00022989"/>
    </source>
</evidence>
<dbReference type="NCBIfam" id="NF000282">
    <property type="entry name" value="RND_permease_1"/>
    <property type="match status" value="1"/>
</dbReference>
<sequence length="1050" mass="111795">MSVRQPVLACVLSLVLLIVGGLSLLSLPISEYPDVAPPTVVVATSYPGASAQVVADTVATPIEQEVNGTEGMLYMSSQSTADGRMTLTVTFRLGTDPDRAQILVQGAVAGALPRLPEEVRRWGVTTRKLATDRLMIIYVTSPDASYDQLYVSNYALRQVRDQLLRIDGIGDIDMQGARDYAMRVWLDPGRMAANGIIAEDIVAAVQAQNAEVAGGQIAEPPVSDQAFQPNLVFRGRLDDPAEFERIVLRAGADGRLLRIEDIGRVELGAASYSTASTLDGRPAVALVVTQRPGSNALATATEIRQRLAVLRRDFPAGITAEIAYDPTRFVAESVRELASTIGEAVFLVVLVVLLFLQNWRAATIPILAIPVSLIGTFGVMVAFGFTLNVLTLFGLVLAVGIVVDDAIVVVENVDRHLREEPTVEQAAARTMREVGGALVSIALVLCAVFVPTAFIEGIAGRFFRQFAVTIAVATALSCFCSLTLSPALATLILHREEEAKPGRPPGALRRLIGWLLARFNAGFDALAEGYGRLTRRIAPRAVPMLGVYALLIAGAAALLATSPQGFVPAQDRGYATIAIELPGGASLARTTEVVGRAAAIARTVPGIAGVSALAGISGATNTAGGNQGLLTPVFAPWEHRLPAGLTAPRILAELRARLAVIEDATVLVIPPPAVPGLGGGAGFALRLEDRTGRGTEVLADATEMLVAALRRAPGLAGVYSPFRVDSPMLAVDIDRARTEMLGVPVARLSQSLETLLGSSYVNDFTAYGRNWRVVAQAAPEFRRQAEDLSRLHTRNAEGAMVPLANVLSIREISGPARVPRYNLYPAAEVAGEILPGTGSAAALGLVERIARRTLPDGIGFEWTDLSYEQTQSGNSGLLIFPLCVLFVYLVLAAQYGSWSLPFAVILIVPMCLLTSTLGVRMLGQDVNILTQIGFVVLVGLAAKNAILIVEFAQAQEDEGRSPLDAVVEACRLRLRAILMTSLAFILGVLPLVVAEGAGAEMRRAVGAAVFFGMMGVTLFGLLFTPVFYLAIRRIVGPRRSRLQVMKRRNR</sequence>
<feature type="transmembrane region" description="Helical" evidence="9">
    <location>
        <begin position="541"/>
        <end position="560"/>
    </location>
</feature>
<dbReference type="SUPFAM" id="SSF82866">
    <property type="entry name" value="Multidrug efflux transporter AcrB transmembrane domain"/>
    <property type="match status" value="2"/>
</dbReference>
<evidence type="ECO:0000313" key="12">
    <source>
        <dbReference type="Proteomes" id="UP000606490"/>
    </source>
</evidence>
<keyword evidence="12" id="KW-1185">Reference proteome</keyword>
<organism evidence="11 12">
    <name type="scientific">Belnapia mucosa</name>
    <dbReference type="NCBI Taxonomy" id="2804532"/>
    <lineage>
        <taxon>Bacteria</taxon>
        <taxon>Pseudomonadati</taxon>
        <taxon>Pseudomonadota</taxon>
        <taxon>Alphaproteobacteria</taxon>
        <taxon>Acetobacterales</taxon>
        <taxon>Roseomonadaceae</taxon>
        <taxon>Belnapia</taxon>
    </lineage>
</organism>